<reference evidence="1 2" key="1">
    <citation type="submission" date="2019-03" db="EMBL/GenBank/DDBJ databases">
        <title>Single cell metagenomics reveals metabolic interactions within the superorganism composed of flagellate Streblomastix strix and complex community of Bacteroidetes bacteria on its surface.</title>
        <authorList>
            <person name="Treitli S.C."/>
            <person name="Kolisko M."/>
            <person name="Husnik F."/>
            <person name="Keeling P."/>
            <person name="Hampl V."/>
        </authorList>
    </citation>
    <scope>NUCLEOTIDE SEQUENCE [LARGE SCALE GENOMIC DNA]</scope>
    <source>
        <strain evidence="1">ST1C</strain>
    </source>
</reference>
<comment type="caution">
    <text evidence="1">The sequence shown here is derived from an EMBL/GenBank/DDBJ whole genome shotgun (WGS) entry which is preliminary data.</text>
</comment>
<proteinExistence type="predicted"/>
<organism evidence="1 2">
    <name type="scientific">Streblomastix strix</name>
    <dbReference type="NCBI Taxonomy" id="222440"/>
    <lineage>
        <taxon>Eukaryota</taxon>
        <taxon>Metamonada</taxon>
        <taxon>Preaxostyla</taxon>
        <taxon>Oxymonadida</taxon>
        <taxon>Streblomastigidae</taxon>
        <taxon>Streblomastix</taxon>
    </lineage>
</organism>
<evidence type="ECO:0000313" key="1">
    <source>
        <dbReference type="EMBL" id="KAA6317534.1"/>
    </source>
</evidence>
<dbReference type="AlphaFoldDB" id="A0A5J4Q9F1"/>
<dbReference type="OrthoDB" id="407692at2759"/>
<dbReference type="Gene3D" id="3.30.420.10">
    <property type="entry name" value="Ribonuclease H-like superfamily/Ribonuclease H"/>
    <property type="match status" value="1"/>
</dbReference>
<protein>
    <recommendedName>
        <fullName evidence="3">Tc1-like transposase DDE domain-containing protein</fullName>
    </recommendedName>
</protein>
<dbReference type="Proteomes" id="UP000324800">
    <property type="component" value="Unassembled WGS sequence"/>
</dbReference>
<sequence>NPVENIWSLIVRRLYTGYQSFKNEDELWAGIQRVVAAITKEEVLTCILSMEDRLLNVVQRQGLYAQ</sequence>
<dbReference type="EMBL" id="SNRW01046574">
    <property type="protein sequence ID" value="KAA6317534.1"/>
    <property type="molecule type" value="Genomic_DNA"/>
</dbReference>
<dbReference type="InterPro" id="IPR036397">
    <property type="entry name" value="RNaseH_sf"/>
</dbReference>
<gene>
    <name evidence="1" type="ORF">EZS28_055086</name>
</gene>
<feature type="non-terminal residue" evidence="1">
    <location>
        <position position="1"/>
    </location>
</feature>
<dbReference type="GO" id="GO:0003676">
    <property type="term" value="F:nucleic acid binding"/>
    <property type="evidence" value="ECO:0007669"/>
    <property type="project" value="InterPro"/>
</dbReference>
<evidence type="ECO:0008006" key="3">
    <source>
        <dbReference type="Google" id="ProtNLM"/>
    </source>
</evidence>
<name>A0A5J4Q9F1_9EUKA</name>
<evidence type="ECO:0000313" key="2">
    <source>
        <dbReference type="Proteomes" id="UP000324800"/>
    </source>
</evidence>
<accession>A0A5J4Q9F1</accession>